<dbReference type="Proteomes" id="UP001465755">
    <property type="component" value="Unassembled WGS sequence"/>
</dbReference>
<dbReference type="InterPro" id="IPR008972">
    <property type="entry name" value="Cupredoxin"/>
</dbReference>
<evidence type="ECO:0000256" key="5">
    <source>
        <dbReference type="ARBA" id="ARBA00022982"/>
    </source>
</evidence>
<dbReference type="CDD" id="cd04219">
    <property type="entry name" value="Plastocyanin"/>
    <property type="match status" value="1"/>
</dbReference>
<feature type="domain" description="Formyl transferase N-terminal" evidence="12">
    <location>
        <begin position="32"/>
        <end position="179"/>
    </location>
</feature>
<protein>
    <recommendedName>
        <fullName evidence="9">Plastocyanin</fullName>
    </recommendedName>
</protein>
<accession>A0AAW1NQ04</accession>
<comment type="subcellular location">
    <subcellularLocation>
        <location evidence="1 9">Plastid</location>
        <location evidence="1 9">Chloroplast thylakoid membrane</location>
        <topology evidence="1 9">Peripheral membrane protein</topology>
        <orientation evidence="1 9">Lumenal side</orientation>
    </subcellularLocation>
</comment>
<dbReference type="NCBIfam" id="TIGR02656">
    <property type="entry name" value="cyanin_plasto"/>
    <property type="match status" value="1"/>
</dbReference>
<feature type="region of interest" description="Disordered" evidence="10">
    <location>
        <begin position="68"/>
        <end position="87"/>
    </location>
</feature>
<comment type="cofactor">
    <cofactor evidence="8">
        <name>Cu(2+)</name>
        <dbReference type="ChEBI" id="CHEBI:29036"/>
    </cofactor>
    <text evidence="8">The crystal structure with reduced Cu(1+) has also been determined.</text>
</comment>
<evidence type="ECO:0000256" key="10">
    <source>
        <dbReference type="SAM" id="MobiDB-lite"/>
    </source>
</evidence>
<evidence type="ECO:0000256" key="6">
    <source>
        <dbReference type="ARBA" id="ARBA00023008"/>
    </source>
</evidence>
<keyword evidence="5 9" id="KW-0249">Electron transport</keyword>
<dbReference type="Gene3D" id="3.40.50.170">
    <property type="entry name" value="Formyl transferase, N-terminal domain"/>
    <property type="match status" value="1"/>
</dbReference>
<evidence type="ECO:0000259" key="12">
    <source>
        <dbReference type="Pfam" id="PF00551"/>
    </source>
</evidence>
<sequence length="363" mass="38298">MQNVDATKLGHAHEAPLTSACCRAFATAAPYRVVFLGTPEVAARSLKALLTASQSASSTFKVAAVISQPGRPKGRGKKRIPQPSPVEQVARDADLDHEQILVPVSARDGGFLDALRNLRPHLCVTAAYGNILPQAFLDIPEFGTLNIHPSLLPAYRGAAPVQRALMAGEQTTGLLLHKLPSVWDGSAAATATPQDEEQATHAAKLTKTDSMLDFREPARVLHNKQRPAARAGPVCVRASLREDVAKAVKVASISAASLGLAMSANAATVKLGADGGGLVFDPANVTIKSGETVEWVNNVGFPHNVVFDEDEVPEGVSVDSLNHEDYLNAPGQKVSSKFSTAGTYKYYCEPHQGAGMAGSITVQ</sequence>
<dbReference type="GO" id="GO:0009535">
    <property type="term" value="C:chloroplast thylakoid membrane"/>
    <property type="evidence" value="ECO:0007669"/>
    <property type="project" value="UniProtKB-SubCell"/>
</dbReference>
<evidence type="ECO:0000256" key="3">
    <source>
        <dbReference type="ARBA" id="ARBA00022448"/>
    </source>
</evidence>
<dbReference type="GO" id="GO:0005507">
    <property type="term" value="F:copper ion binding"/>
    <property type="evidence" value="ECO:0007669"/>
    <property type="project" value="UniProtKB-UniRule"/>
</dbReference>
<feature type="domain" description="Blue (type 1) copper" evidence="11">
    <location>
        <begin position="268"/>
        <end position="363"/>
    </location>
</feature>
<dbReference type="InterPro" id="IPR036477">
    <property type="entry name" value="Formyl_transf_N_sf"/>
</dbReference>
<evidence type="ECO:0000256" key="9">
    <source>
        <dbReference type="RuleBase" id="RU363020"/>
    </source>
</evidence>
<dbReference type="GO" id="GO:0004479">
    <property type="term" value="F:methionyl-tRNA formyltransferase activity"/>
    <property type="evidence" value="ECO:0007669"/>
    <property type="project" value="InterPro"/>
</dbReference>
<evidence type="ECO:0000313" key="13">
    <source>
        <dbReference type="EMBL" id="KAK9794391.1"/>
    </source>
</evidence>
<reference evidence="13 14" key="1">
    <citation type="journal article" date="2024" name="Nat. Commun.">
        <title>Phylogenomics reveals the evolutionary origins of lichenization in chlorophyte algae.</title>
        <authorList>
            <person name="Puginier C."/>
            <person name="Libourel C."/>
            <person name="Otte J."/>
            <person name="Skaloud P."/>
            <person name="Haon M."/>
            <person name="Grisel S."/>
            <person name="Petersen M."/>
            <person name="Berrin J.G."/>
            <person name="Delaux P.M."/>
            <person name="Dal Grande F."/>
            <person name="Keller J."/>
        </authorList>
    </citation>
    <scope>NUCLEOTIDE SEQUENCE [LARGE SCALE GENOMIC DNA]</scope>
    <source>
        <strain evidence="13 14">SAG 2036</strain>
    </source>
</reference>
<dbReference type="PANTHER" id="PTHR11138">
    <property type="entry name" value="METHIONYL-TRNA FORMYLTRANSFERASE"/>
    <property type="match status" value="1"/>
</dbReference>
<dbReference type="InterPro" id="IPR000923">
    <property type="entry name" value="BlueCu_1"/>
</dbReference>
<evidence type="ECO:0000256" key="8">
    <source>
        <dbReference type="PIRSR" id="PIRSR602387-1"/>
    </source>
</evidence>
<dbReference type="InterPro" id="IPR002376">
    <property type="entry name" value="Formyl_transf_N"/>
</dbReference>
<dbReference type="Pfam" id="PF00551">
    <property type="entry name" value="Formyl_trans_N"/>
    <property type="match status" value="1"/>
</dbReference>
<feature type="binding site" evidence="8">
    <location>
        <position position="348"/>
    </location>
    <ligand>
        <name>Cu cation</name>
        <dbReference type="ChEBI" id="CHEBI:23378"/>
    </ligand>
</feature>
<evidence type="ECO:0000256" key="7">
    <source>
        <dbReference type="ARBA" id="ARBA00023078"/>
    </source>
</evidence>
<dbReference type="PRINTS" id="PR00156">
    <property type="entry name" value="COPPERBLUE"/>
</dbReference>
<dbReference type="PROSITE" id="PS00196">
    <property type="entry name" value="COPPER_BLUE"/>
    <property type="match status" value="1"/>
</dbReference>
<evidence type="ECO:0000256" key="4">
    <source>
        <dbReference type="ARBA" id="ARBA00022723"/>
    </source>
</evidence>
<dbReference type="GO" id="GO:0009055">
    <property type="term" value="F:electron transfer activity"/>
    <property type="evidence" value="ECO:0007669"/>
    <property type="project" value="UniProtKB-UniRule"/>
</dbReference>
<keyword evidence="14" id="KW-1185">Reference proteome</keyword>
<gene>
    <name evidence="13" type="ORF">WJX73_006741</name>
</gene>
<dbReference type="Gene3D" id="2.60.40.420">
    <property type="entry name" value="Cupredoxins - blue copper proteins"/>
    <property type="match status" value="1"/>
</dbReference>
<evidence type="ECO:0000256" key="2">
    <source>
        <dbReference type="ARBA" id="ARBA00005338"/>
    </source>
</evidence>
<dbReference type="GO" id="GO:0005739">
    <property type="term" value="C:mitochondrion"/>
    <property type="evidence" value="ECO:0007669"/>
    <property type="project" value="TreeGrafter"/>
</dbReference>
<dbReference type="EMBL" id="JALJOQ010000138">
    <property type="protein sequence ID" value="KAK9794391.1"/>
    <property type="molecule type" value="Genomic_DNA"/>
</dbReference>
<feature type="binding site" evidence="8">
    <location>
        <position position="351"/>
    </location>
    <ligand>
        <name>Cu cation</name>
        <dbReference type="ChEBI" id="CHEBI:23378"/>
    </ligand>
</feature>
<keyword evidence="7 9" id="KW-0793">Thylakoid</keyword>
<organism evidence="13 14">
    <name type="scientific">Symbiochloris irregularis</name>
    <dbReference type="NCBI Taxonomy" id="706552"/>
    <lineage>
        <taxon>Eukaryota</taxon>
        <taxon>Viridiplantae</taxon>
        <taxon>Chlorophyta</taxon>
        <taxon>core chlorophytes</taxon>
        <taxon>Trebouxiophyceae</taxon>
        <taxon>Trebouxiales</taxon>
        <taxon>Trebouxiaceae</taxon>
        <taxon>Symbiochloris</taxon>
    </lineage>
</organism>
<dbReference type="CDD" id="cd08646">
    <property type="entry name" value="FMT_core_Met-tRNA-FMT_N"/>
    <property type="match status" value="1"/>
</dbReference>
<dbReference type="AlphaFoldDB" id="A0AAW1NQ04"/>
<evidence type="ECO:0000259" key="11">
    <source>
        <dbReference type="Pfam" id="PF00127"/>
    </source>
</evidence>
<dbReference type="InterPro" id="IPR028871">
    <property type="entry name" value="BlueCu_1_BS"/>
</dbReference>
<comment type="function">
    <text evidence="9">Participates in electron transfer between P700 and the cytochrome b6-f complex in photosystem I.</text>
</comment>
<evidence type="ECO:0000256" key="1">
    <source>
        <dbReference type="ARBA" id="ARBA00004622"/>
    </source>
</evidence>
<dbReference type="SUPFAM" id="SSF49503">
    <property type="entry name" value="Cupredoxins"/>
    <property type="match status" value="1"/>
</dbReference>
<name>A0AAW1NQ04_9CHLO</name>
<dbReference type="Pfam" id="PF00127">
    <property type="entry name" value="Copper-bind"/>
    <property type="match status" value="1"/>
</dbReference>
<comment type="caution">
    <text evidence="13">The sequence shown here is derived from an EMBL/GenBank/DDBJ whole genome shotgun (WGS) entry which is preliminary data.</text>
</comment>
<dbReference type="SUPFAM" id="SSF53328">
    <property type="entry name" value="Formyltransferase"/>
    <property type="match status" value="1"/>
</dbReference>
<dbReference type="PANTHER" id="PTHR11138:SF5">
    <property type="entry name" value="METHIONYL-TRNA FORMYLTRANSFERASE, MITOCHONDRIAL"/>
    <property type="match status" value="1"/>
</dbReference>
<dbReference type="InterPro" id="IPR041711">
    <property type="entry name" value="Met-tRNA-FMT_N"/>
</dbReference>
<feature type="binding site" evidence="8">
    <location>
        <position position="303"/>
    </location>
    <ligand>
        <name>Cu cation</name>
        <dbReference type="ChEBI" id="CHEBI:23378"/>
    </ligand>
</feature>
<keyword evidence="4 8" id="KW-0479">Metal-binding</keyword>
<keyword evidence="9" id="KW-0472">Membrane</keyword>
<keyword evidence="3 9" id="KW-0813">Transport</keyword>
<keyword evidence="6 8" id="KW-0186">Copper</keyword>
<feature type="binding site" evidence="8">
    <location>
        <position position="356"/>
    </location>
    <ligand>
        <name>Cu cation</name>
        <dbReference type="ChEBI" id="CHEBI:23378"/>
    </ligand>
</feature>
<comment type="similarity">
    <text evidence="2 9">Belongs to the plastocyanin family.</text>
</comment>
<dbReference type="InterPro" id="IPR001235">
    <property type="entry name" value="Copper_blue_Plastocyanin"/>
</dbReference>
<dbReference type="PRINTS" id="PR00157">
    <property type="entry name" value="PLASTOCYANIN"/>
</dbReference>
<evidence type="ECO:0000313" key="14">
    <source>
        <dbReference type="Proteomes" id="UP001465755"/>
    </source>
</evidence>
<proteinExistence type="inferred from homology"/>
<dbReference type="InterPro" id="IPR002387">
    <property type="entry name" value="Plastocyanin"/>
</dbReference>